<evidence type="ECO:0000256" key="3">
    <source>
        <dbReference type="ARBA" id="ARBA00022723"/>
    </source>
</evidence>
<dbReference type="SUPFAM" id="SSF53187">
    <property type="entry name" value="Zn-dependent exopeptidases"/>
    <property type="match status" value="1"/>
</dbReference>
<feature type="domain" description="Peptidase M20 dimerisation" evidence="8">
    <location>
        <begin position="290"/>
        <end position="454"/>
    </location>
</feature>
<dbReference type="InterPro" id="IPR017141">
    <property type="entry name" value="Pept_M20_carboxypep"/>
</dbReference>
<dbReference type="FunFam" id="3.40.630.10:FF:000085">
    <property type="entry name" value="Gly-Xaa carboxypeptidase"/>
    <property type="match status" value="1"/>
</dbReference>
<feature type="binding site" evidence="7">
    <location>
        <position position="209"/>
    </location>
    <ligand>
        <name>Zn(2+)</name>
        <dbReference type="ChEBI" id="CHEBI:29105"/>
        <label>2</label>
    </ligand>
</feature>
<evidence type="ECO:0000256" key="1">
    <source>
        <dbReference type="ARBA" id="ARBA00006247"/>
    </source>
</evidence>
<proteinExistence type="inferred from homology"/>
<dbReference type="GO" id="GO:0000328">
    <property type="term" value="C:fungal-type vacuole lumen"/>
    <property type="evidence" value="ECO:0007669"/>
    <property type="project" value="TreeGrafter"/>
</dbReference>
<protein>
    <recommendedName>
        <fullName evidence="8">Peptidase M20 dimerisation domain-containing protein</fullName>
    </recommendedName>
</protein>
<dbReference type="PIRSF" id="PIRSF037217">
    <property type="entry name" value="Carboxypeptidase_S"/>
    <property type="match status" value="1"/>
</dbReference>
<dbReference type="GO" id="GO:0051603">
    <property type="term" value="P:proteolysis involved in protein catabolic process"/>
    <property type="evidence" value="ECO:0007669"/>
    <property type="project" value="TreeGrafter"/>
</dbReference>
<dbReference type="Gene3D" id="3.30.70.360">
    <property type="match status" value="1"/>
</dbReference>
<evidence type="ECO:0000256" key="4">
    <source>
        <dbReference type="ARBA" id="ARBA00022801"/>
    </source>
</evidence>
<evidence type="ECO:0000256" key="6">
    <source>
        <dbReference type="PIRSR" id="PIRSR037217-1"/>
    </source>
</evidence>
<keyword evidence="2" id="KW-0645">Protease</keyword>
<dbReference type="InterPro" id="IPR036264">
    <property type="entry name" value="Bact_exopeptidase_dim_dom"/>
</dbReference>
<keyword evidence="10" id="KW-1185">Reference proteome</keyword>
<dbReference type="AlphaFoldDB" id="A0AAE0PGT4"/>
<comment type="caution">
    <text evidence="9">The sequence shown here is derived from an EMBL/GenBank/DDBJ whole genome shotgun (WGS) entry which is preliminary data.</text>
</comment>
<dbReference type="InterPro" id="IPR011650">
    <property type="entry name" value="Peptidase_M20_dimer"/>
</dbReference>
<evidence type="ECO:0000256" key="2">
    <source>
        <dbReference type="ARBA" id="ARBA00022670"/>
    </source>
</evidence>
<dbReference type="SUPFAM" id="SSF55031">
    <property type="entry name" value="Bacterial exopeptidase dimerisation domain"/>
    <property type="match status" value="1"/>
</dbReference>
<evidence type="ECO:0000256" key="7">
    <source>
        <dbReference type="PIRSR" id="PIRSR037217-2"/>
    </source>
</evidence>
<evidence type="ECO:0000259" key="8">
    <source>
        <dbReference type="Pfam" id="PF07687"/>
    </source>
</evidence>
<dbReference type="Gene3D" id="1.10.150.900">
    <property type="match status" value="1"/>
</dbReference>
<dbReference type="FunFam" id="1.10.150.900:FF:000003">
    <property type="entry name" value="N-fatty-acyl-amino acid synthase/hydrolase PM20D1"/>
    <property type="match status" value="1"/>
</dbReference>
<organism evidence="9 10">
    <name type="scientific">Sordaria brevicollis</name>
    <dbReference type="NCBI Taxonomy" id="83679"/>
    <lineage>
        <taxon>Eukaryota</taxon>
        <taxon>Fungi</taxon>
        <taxon>Dikarya</taxon>
        <taxon>Ascomycota</taxon>
        <taxon>Pezizomycotina</taxon>
        <taxon>Sordariomycetes</taxon>
        <taxon>Sordariomycetidae</taxon>
        <taxon>Sordariales</taxon>
        <taxon>Sordariaceae</taxon>
        <taxon>Sordaria</taxon>
    </lineage>
</organism>
<dbReference type="GO" id="GO:0046872">
    <property type="term" value="F:metal ion binding"/>
    <property type="evidence" value="ECO:0007669"/>
    <property type="project" value="UniProtKB-KW"/>
</dbReference>
<dbReference type="CDD" id="cd05674">
    <property type="entry name" value="M20_yscS"/>
    <property type="match status" value="1"/>
</dbReference>
<dbReference type="Gene3D" id="3.40.630.10">
    <property type="entry name" value="Zn peptidases"/>
    <property type="match status" value="1"/>
</dbReference>
<feature type="binding site" evidence="7">
    <location>
        <position position="209"/>
    </location>
    <ligand>
        <name>Zn(2+)</name>
        <dbReference type="ChEBI" id="CHEBI:29105"/>
        <label>1</label>
    </ligand>
</feature>
<evidence type="ECO:0000256" key="5">
    <source>
        <dbReference type="ARBA" id="ARBA00022833"/>
    </source>
</evidence>
<feature type="binding site" evidence="7">
    <location>
        <position position="272"/>
    </location>
    <ligand>
        <name>Zn(2+)</name>
        <dbReference type="ChEBI" id="CHEBI:29105"/>
        <label>2</label>
    </ligand>
</feature>
<feature type="active site" description="Proton acceptor" evidence="6">
    <location>
        <position position="243"/>
    </location>
</feature>
<feature type="binding site" evidence="7">
    <location>
        <position position="560"/>
    </location>
    <ligand>
        <name>Zn(2+)</name>
        <dbReference type="ChEBI" id="CHEBI:29105"/>
        <label>1</label>
    </ligand>
</feature>
<keyword evidence="5 7" id="KW-0862">Zinc</keyword>
<dbReference type="Pfam" id="PF01546">
    <property type="entry name" value="Peptidase_M20"/>
    <property type="match status" value="1"/>
</dbReference>
<accession>A0AAE0PGT4</accession>
<dbReference type="InterPro" id="IPR002933">
    <property type="entry name" value="Peptidase_M20"/>
</dbReference>
<keyword evidence="4" id="KW-0378">Hydrolase</keyword>
<reference evidence="9" key="1">
    <citation type="journal article" date="2023" name="Mol. Phylogenet. Evol.">
        <title>Genome-scale phylogeny and comparative genomics of the fungal order Sordariales.</title>
        <authorList>
            <person name="Hensen N."/>
            <person name="Bonometti L."/>
            <person name="Westerberg I."/>
            <person name="Brannstrom I.O."/>
            <person name="Guillou S."/>
            <person name="Cros-Aarteil S."/>
            <person name="Calhoun S."/>
            <person name="Haridas S."/>
            <person name="Kuo A."/>
            <person name="Mondo S."/>
            <person name="Pangilinan J."/>
            <person name="Riley R."/>
            <person name="LaButti K."/>
            <person name="Andreopoulos B."/>
            <person name="Lipzen A."/>
            <person name="Chen C."/>
            <person name="Yan M."/>
            <person name="Daum C."/>
            <person name="Ng V."/>
            <person name="Clum A."/>
            <person name="Steindorff A."/>
            <person name="Ohm R.A."/>
            <person name="Martin F."/>
            <person name="Silar P."/>
            <person name="Natvig D.O."/>
            <person name="Lalanne C."/>
            <person name="Gautier V."/>
            <person name="Ament-Velasquez S.L."/>
            <person name="Kruys A."/>
            <person name="Hutchinson M.I."/>
            <person name="Powell A.J."/>
            <person name="Barry K."/>
            <person name="Miller A.N."/>
            <person name="Grigoriev I.V."/>
            <person name="Debuchy R."/>
            <person name="Gladieux P."/>
            <person name="Hiltunen Thoren M."/>
            <person name="Johannesson H."/>
        </authorList>
    </citation>
    <scope>NUCLEOTIDE SEQUENCE</scope>
    <source>
        <strain evidence="9">FGSC 1904</strain>
    </source>
</reference>
<dbReference type="InterPro" id="IPR047177">
    <property type="entry name" value="Pept_M20A"/>
</dbReference>
<gene>
    <name evidence="9" type="ORF">B0T20DRAFT_406819</name>
</gene>
<feature type="binding site" evidence="7">
    <location>
        <position position="174"/>
    </location>
    <ligand>
        <name>Zn(2+)</name>
        <dbReference type="ChEBI" id="CHEBI:29105"/>
        <label>2</label>
    </ligand>
</feature>
<name>A0AAE0PGT4_SORBR</name>
<feature type="active site" evidence="6">
    <location>
        <position position="176"/>
    </location>
</feature>
<dbReference type="Pfam" id="PF07687">
    <property type="entry name" value="M20_dimer"/>
    <property type="match status" value="1"/>
</dbReference>
<dbReference type="PANTHER" id="PTHR45962:SF1">
    <property type="entry name" value="N-FATTY-ACYL-AMINO ACID SYNTHASE_HYDROLASE PM20D1"/>
    <property type="match status" value="1"/>
</dbReference>
<keyword evidence="3 7" id="KW-0479">Metal-binding</keyword>
<feature type="binding site" evidence="7">
    <location>
        <position position="244"/>
    </location>
    <ligand>
        <name>Zn(2+)</name>
        <dbReference type="ChEBI" id="CHEBI:29105"/>
        <label>1</label>
    </ligand>
</feature>
<comment type="similarity">
    <text evidence="1">Belongs to the peptidase M20A family.</text>
</comment>
<dbReference type="Proteomes" id="UP001281003">
    <property type="component" value="Unassembled WGS sequence"/>
</dbReference>
<evidence type="ECO:0000313" key="9">
    <source>
        <dbReference type="EMBL" id="KAK3399733.1"/>
    </source>
</evidence>
<reference evidence="9" key="2">
    <citation type="submission" date="2023-07" db="EMBL/GenBank/DDBJ databases">
        <authorList>
            <consortium name="Lawrence Berkeley National Laboratory"/>
            <person name="Haridas S."/>
            <person name="Hensen N."/>
            <person name="Bonometti L."/>
            <person name="Westerberg I."/>
            <person name="Brannstrom I.O."/>
            <person name="Guillou S."/>
            <person name="Cros-Aarteil S."/>
            <person name="Calhoun S."/>
            <person name="Kuo A."/>
            <person name="Mondo S."/>
            <person name="Pangilinan J."/>
            <person name="Riley R."/>
            <person name="LaButti K."/>
            <person name="Andreopoulos B."/>
            <person name="Lipzen A."/>
            <person name="Chen C."/>
            <person name="Yanf M."/>
            <person name="Daum C."/>
            <person name="Ng V."/>
            <person name="Clum A."/>
            <person name="Steindorff A."/>
            <person name="Ohm R."/>
            <person name="Martin F."/>
            <person name="Silar P."/>
            <person name="Natvig D."/>
            <person name="Lalanne C."/>
            <person name="Gautier V."/>
            <person name="Ament-velasquez S.L."/>
            <person name="Kruys A."/>
            <person name="Hutchinson M.I."/>
            <person name="Powell A.J."/>
            <person name="Barry K."/>
            <person name="Miller A.N."/>
            <person name="Grigoriev I.V."/>
            <person name="Debuchy R."/>
            <person name="Gladieux P."/>
            <person name="Thoren M.H."/>
            <person name="Johannesson H."/>
        </authorList>
    </citation>
    <scope>NUCLEOTIDE SEQUENCE</scope>
    <source>
        <strain evidence="9">FGSC 1904</strain>
    </source>
</reference>
<dbReference type="EMBL" id="JAUTDP010000004">
    <property type="protein sequence ID" value="KAK3399733.1"/>
    <property type="molecule type" value="Genomic_DNA"/>
</dbReference>
<dbReference type="PANTHER" id="PTHR45962">
    <property type="entry name" value="N-FATTY-ACYL-AMINO ACID SYNTHASE/HYDROLASE PM20D1"/>
    <property type="match status" value="1"/>
</dbReference>
<dbReference type="GO" id="GO:0004181">
    <property type="term" value="F:metallocarboxypeptidase activity"/>
    <property type="evidence" value="ECO:0007669"/>
    <property type="project" value="InterPro"/>
</dbReference>
<sequence length="592" mass="65421">MEKGISLPVANAPMPARESNTRCTSLKTVAKALALGLPLYALYAWHTNQAVLPSFSRGANVDFASQCVQPSPLKPSQNGALDKAYDFLSTEKFLNASVARLSGAVRVKSESFDDLGPIGEDPRWDVFYDFAAYLKKTFPLIHSRLQVDKVNTHGLLYTWEGSNKDLKPTLLMAHQDTVPVPPETIPAWTHPPWSGEYDGKYIWGRGAGDCKNQLIAIMETVELLLESGWEPKRTILLSFGFDEECSGRQGASHLSKFIEDRYGKDSLAVIVDEGSGFEKTWGTLFAKPGTAEKGYTDVYITVRMPGGHSSIPSDHTSIGVLSELITKIEAEQYRTHLEEENPYFTQLQCGAAHSPDFSHKLKKLLSHRHKSAGQETCKAKPDYLALEAARQGGPAIKYLMQTSQAVDVITGGIKTNALPERVRVTVNHRINIGETPQVVYDRLTKLAAHVAKKHNLSLHAFEPASDKPEPANSIILTKSDHELLVAPVTPSLPKSPSGKHTPFSVLAGTTRALYGEEVIVTPGIMTGNTDTRYYWGLTKHIFRWGPGYDEDDDAGLGSIHTVNERVSVKNHVNAVKWFWMFLRNMDEGEVEV</sequence>
<evidence type="ECO:0000313" key="10">
    <source>
        <dbReference type="Proteomes" id="UP001281003"/>
    </source>
</evidence>